<evidence type="ECO:0000313" key="6">
    <source>
        <dbReference type="EMBL" id="KAG2551060.1"/>
    </source>
</evidence>
<name>A0A8T0NNS9_PANVG</name>
<protein>
    <submittedName>
        <fullName evidence="6">Uncharacterized protein</fullName>
    </submittedName>
</protein>
<dbReference type="GO" id="GO:0003677">
    <property type="term" value="F:DNA binding"/>
    <property type="evidence" value="ECO:0007669"/>
    <property type="project" value="InterPro"/>
</dbReference>
<dbReference type="GO" id="GO:0042797">
    <property type="term" value="P:tRNA transcription by RNA polymerase III"/>
    <property type="evidence" value="ECO:0007669"/>
    <property type="project" value="TreeGrafter"/>
</dbReference>
<evidence type="ECO:0000256" key="3">
    <source>
        <dbReference type="ARBA" id="ARBA00023163"/>
    </source>
</evidence>
<feature type="region of interest" description="Disordered" evidence="5">
    <location>
        <begin position="1"/>
        <end position="47"/>
    </location>
</feature>
<comment type="subcellular location">
    <subcellularLocation>
        <location evidence="1">Nucleus</location>
    </subcellularLocation>
</comment>
<keyword evidence="4" id="KW-0539">Nucleus</keyword>
<reference evidence="6" key="1">
    <citation type="submission" date="2020-05" db="EMBL/GenBank/DDBJ databases">
        <title>WGS assembly of Panicum virgatum.</title>
        <authorList>
            <person name="Lovell J.T."/>
            <person name="Jenkins J."/>
            <person name="Shu S."/>
            <person name="Juenger T.E."/>
            <person name="Schmutz J."/>
        </authorList>
    </citation>
    <scope>NUCLEOTIDE SEQUENCE</scope>
    <source>
        <strain evidence="6">AP13</strain>
    </source>
</reference>
<dbReference type="InterPro" id="IPR007811">
    <property type="entry name" value="RPC4"/>
</dbReference>
<dbReference type="PANTHER" id="PTHR13408">
    <property type="entry name" value="DNA-DIRECTED RNA POLYMERASE III"/>
    <property type="match status" value="1"/>
</dbReference>
<dbReference type="AlphaFoldDB" id="A0A8T0NNS9"/>
<keyword evidence="7" id="KW-1185">Reference proteome</keyword>
<proteinExistence type="predicted"/>
<gene>
    <name evidence="6" type="ORF">PVAP13_9KG370400</name>
</gene>
<evidence type="ECO:0000256" key="5">
    <source>
        <dbReference type="SAM" id="MobiDB-lite"/>
    </source>
</evidence>
<keyword evidence="2" id="KW-0240">DNA-directed RNA polymerase</keyword>
<evidence type="ECO:0000256" key="1">
    <source>
        <dbReference type="ARBA" id="ARBA00004123"/>
    </source>
</evidence>
<evidence type="ECO:0000313" key="7">
    <source>
        <dbReference type="Proteomes" id="UP000823388"/>
    </source>
</evidence>
<evidence type="ECO:0000256" key="2">
    <source>
        <dbReference type="ARBA" id="ARBA00022478"/>
    </source>
</evidence>
<feature type="compositionally biased region" description="Polar residues" evidence="5">
    <location>
        <begin position="89"/>
        <end position="106"/>
    </location>
</feature>
<sequence length="181" mass="20137">METESKENETDKKAPCLRRRAGLKFAPKASSNSAPKIIPKTEQHEESKVAAIDKELMLKLRTLKSTNALRSRAKAEKQETPIQVAFGQVNPSVPRNFPTPRSSSSDVPAAKLPKKHDDPWDYTSTNYPVTLPLRRPYSGDPDLDEDEFVGQSSSKAHDGGLTAAEELGLMDRMDEPQLLFF</sequence>
<dbReference type="Proteomes" id="UP000823388">
    <property type="component" value="Chromosome 9K"/>
</dbReference>
<dbReference type="PANTHER" id="PTHR13408:SF0">
    <property type="entry name" value="DNA-DIRECTED RNA POLYMERASE III SUBUNIT RPC4"/>
    <property type="match status" value="1"/>
</dbReference>
<comment type="caution">
    <text evidence="6">The sequence shown here is derived from an EMBL/GenBank/DDBJ whole genome shotgun (WGS) entry which is preliminary data.</text>
</comment>
<evidence type="ECO:0000256" key="4">
    <source>
        <dbReference type="ARBA" id="ARBA00023242"/>
    </source>
</evidence>
<accession>A0A8T0NNS9</accession>
<keyword evidence="3" id="KW-0804">Transcription</keyword>
<dbReference type="GO" id="GO:0005666">
    <property type="term" value="C:RNA polymerase III complex"/>
    <property type="evidence" value="ECO:0007669"/>
    <property type="project" value="InterPro"/>
</dbReference>
<dbReference type="EMBL" id="CM029053">
    <property type="protein sequence ID" value="KAG2551060.1"/>
    <property type="molecule type" value="Genomic_DNA"/>
</dbReference>
<feature type="compositionally biased region" description="Basic and acidic residues" evidence="5">
    <location>
        <begin position="1"/>
        <end position="14"/>
    </location>
</feature>
<feature type="region of interest" description="Disordered" evidence="5">
    <location>
        <begin position="87"/>
        <end position="181"/>
    </location>
</feature>
<organism evidence="6 7">
    <name type="scientific">Panicum virgatum</name>
    <name type="common">Blackwell switchgrass</name>
    <dbReference type="NCBI Taxonomy" id="38727"/>
    <lineage>
        <taxon>Eukaryota</taxon>
        <taxon>Viridiplantae</taxon>
        <taxon>Streptophyta</taxon>
        <taxon>Embryophyta</taxon>
        <taxon>Tracheophyta</taxon>
        <taxon>Spermatophyta</taxon>
        <taxon>Magnoliopsida</taxon>
        <taxon>Liliopsida</taxon>
        <taxon>Poales</taxon>
        <taxon>Poaceae</taxon>
        <taxon>PACMAD clade</taxon>
        <taxon>Panicoideae</taxon>
        <taxon>Panicodae</taxon>
        <taxon>Paniceae</taxon>
        <taxon>Panicinae</taxon>
        <taxon>Panicum</taxon>
        <taxon>Panicum sect. Hiantes</taxon>
    </lineage>
</organism>